<evidence type="ECO:0000313" key="5">
    <source>
        <dbReference type="EMBL" id="GAP29986.1"/>
    </source>
</evidence>
<keyword evidence="2" id="KW-0677">Repeat</keyword>
<evidence type="ECO:0000256" key="3">
    <source>
        <dbReference type="PROSITE-ProRule" id="PRU00221"/>
    </source>
</evidence>
<name>A0ABC9YXH0_9NOCA</name>
<evidence type="ECO:0000256" key="2">
    <source>
        <dbReference type="ARBA" id="ARBA00022737"/>
    </source>
</evidence>
<keyword evidence="1 3" id="KW-0853">WD repeat</keyword>
<dbReference type="InterPro" id="IPR001680">
    <property type="entry name" value="WD40_rpt"/>
</dbReference>
<accession>A0ABC9YXH0</accession>
<dbReference type="Gene3D" id="2.130.10.10">
    <property type="entry name" value="YVTN repeat-like/Quinoprotein amine dehydrogenase"/>
    <property type="match status" value="2"/>
</dbReference>
<reference evidence="4 7" key="3">
    <citation type="submission" date="2016-10" db="EMBL/GenBank/DDBJ databases">
        <title>Genome sequence of Nocardia seriolae strain EM150506, isolated from Anguila japonica.</title>
        <authorList>
            <person name="Han H.-J."/>
        </authorList>
    </citation>
    <scope>NUCLEOTIDE SEQUENCE [LARGE SCALE GENOMIC DNA]</scope>
    <source>
        <strain evidence="4 7">EM150506</strain>
    </source>
</reference>
<dbReference type="Proteomes" id="UP000037179">
    <property type="component" value="Unassembled WGS sequence"/>
</dbReference>
<feature type="repeat" description="WD" evidence="3">
    <location>
        <begin position="65"/>
        <end position="106"/>
    </location>
</feature>
<dbReference type="EMBL" id="BBYQ01000069">
    <property type="protein sequence ID" value="GAP29986.1"/>
    <property type="molecule type" value="Genomic_DNA"/>
</dbReference>
<evidence type="ECO:0000313" key="7">
    <source>
        <dbReference type="Proteomes" id="UP000180166"/>
    </source>
</evidence>
<dbReference type="PROSITE" id="PS50294">
    <property type="entry name" value="WD_REPEATS_REGION"/>
    <property type="match status" value="4"/>
</dbReference>
<dbReference type="PANTHER" id="PTHR19879">
    <property type="entry name" value="TRANSCRIPTION INITIATION FACTOR TFIID"/>
    <property type="match status" value="1"/>
</dbReference>
<dbReference type="InterPro" id="IPR036322">
    <property type="entry name" value="WD40_repeat_dom_sf"/>
</dbReference>
<dbReference type="EMBL" id="CP017839">
    <property type="protein sequence ID" value="APA94998.1"/>
    <property type="molecule type" value="Genomic_DNA"/>
</dbReference>
<dbReference type="PRINTS" id="PR00320">
    <property type="entry name" value="GPROTEINBRPT"/>
</dbReference>
<evidence type="ECO:0000313" key="4">
    <source>
        <dbReference type="EMBL" id="APA94998.1"/>
    </source>
</evidence>
<dbReference type="PROSITE" id="PS50082">
    <property type="entry name" value="WD_REPEATS_2"/>
    <property type="match status" value="4"/>
</dbReference>
<sequence length="298" mass="32580">MTVGNAGRLRVFDIEADTAERDITVDSAPVWAIAYDPTARFIATANDDDTVTLWTRETGGEHAVCAEHRGRVRSIAFDATGARMATGCDDGHVRIWSVESGELVRTLSDPDYRGGPGGHRVYGVVFHDERLASISWDGTVRIWSLAGGPPLHRLDLHRGRLWCVAVDPGSGLLATAGDDLVIRLWDVTTSRHLHTLHGHRNRVRSLTFDPAGRLLASGGNDGSIMLWSLAEPGTAPRLRATLLGLPEGWVAFTPDGRYKTEGLTAGQFWHVIGMCRFEPGELDPYLAEICQIEPDEPL</sequence>
<dbReference type="InterPro" id="IPR019775">
    <property type="entry name" value="WD40_repeat_CS"/>
</dbReference>
<keyword evidence="6" id="KW-1185">Reference proteome</keyword>
<feature type="repeat" description="WD" evidence="3">
    <location>
        <begin position="196"/>
        <end position="229"/>
    </location>
</feature>
<dbReference type="PROSITE" id="PS00678">
    <property type="entry name" value="WD_REPEATS_1"/>
    <property type="match status" value="1"/>
</dbReference>
<evidence type="ECO:0000313" key="6">
    <source>
        <dbReference type="Proteomes" id="UP000037179"/>
    </source>
</evidence>
<dbReference type="InterPro" id="IPR015943">
    <property type="entry name" value="WD40/YVTN_repeat-like_dom_sf"/>
</dbReference>
<keyword evidence="4" id="KW-0645">Protease</keyword>
<dbReference type="AlphaFoldDB" id="A0ABC9YXH0"/>
<dbReference type="Proteomes" id="UP000180166">
    <property type="component" value="Chromosome"/>
</dbReference>
<evidence type="ECO:0000256" key="1">
    <source>
        <dbReference type="ARBA" id="ARBA00022574"/>
    </source>
</evidence>
<dbReference type="GO" id="GO:0008233">
    <property type="term" value="F:peptidase activity"/>
    <property type="evidence" value="ECO:0007669"/>
    <property type="project" value="UniProtKB-KW"/>
</dbReference>
<dbReference type="GO" id="GO:0006508">
    <property type="term" value="P:proteolysis"/>
    <property type="evidence" value="ECO:0007669"/>
    <property type="project" value="UniProtKB-KW"/>
</dbReference>
<dbReference type="PANTHER" id="PTHR19879:SF9">
    <property type="entry name" value="TRANSCRIPTION INITIATION FACTOR TFIID SUBUNIT 5"/>
    <property type="match status" value="1"/>
</dbReference>
<dbReference type="Pfam" id="PF00400">
    <property type="entry name" value="WD40"/>
    <property type="match status" value="5"/>
</dbReference>
<gene>
    <name evidence="4" type="ORF">NS506_00924</name>
    <name evidence="5" type="ORF">NSK11_contig00069-0032</name>
</gene>
<keyword evidence="4" id="KW-0378">Hydrolase</keyword>
<dbReference type="SUPFAM" id="SSF50978">
    <property type="entry name" value="WD40 repeat-like"/>
    <property type="match status" value="1"/>
</dbReference>
<reference evidence="6" key="1">
    <citation type="submission" date="2015-07" db="EMBL/GenBank/DDBJ databases">
        <title>Nocardia seriolae U-1 whole genome shotgun sequence.</title>
        <authorList>
            <person name="Imajoh M."/>
            <person name="Fukumoto Y."/>
            <person name="Sukeda M."/>
            <person name="Yamane J."/>
            <person name="Yamasaki K."/>
            <person name="Shimizu M."/>
            <person name="Ohnishi K."/>
            <person name="Oshima S."/>
        </authorList>
    </citation>
    <scope>NUCLEOTIDE SEQUENCE [LARGE SCALE GENOMIC DNA]</scope>
    <source>
        <strain evidence="6">U-1</strain>
    </source>
</reference>
<dbReference type="InterPro" id="IPR020472">
    <property type="entry name" value="WD40_PAC1"/>
</dbReference>
<proteinExistence type="predicted"/>
<dbReference type="KEGG" id="nsr:NS506_00924"/>
<organism evidence="5 6">
    <name type="scientific">Nocardia seriolae</name>
    <dbReference type="NCBI Taxonomy" id="37332"/>
    <lineage>
        <taxon>Bacteria</taxon>
        <taxon>Bacillati</taxon>
        <taxon>Actinomycetota</taxon>
        <taxon>Actinomycetes</taxon>
        <taxon>Mycobacteriales</taxon>
        <taxon>Nocardiaceae</taxon>
        <taxon>Nocardia</taxon>
    </lineage>
</organism>
<dbReference type="SMART" id="SM00320">
    <property type="entry name" value="WD40"/>
    <property type="match status" value="5"/>
</dbReference>
<protein>
    <submittedName>
        <fullName evidence="4">Apoptotic protease-activating factor</fullName>
    </submittedName>
</protein>
<feature type="repeat" description="WD" evidence="3">
    <location>
        <begin position="154"/>
        <end position="195"/>
    </location>
</feature>
<dbReference type="CDD" id="cd00200">
    <property type="entry name" value="WD40"/>
    <property type="match status" value="1"/>
</dbReference>
<feature type="repeat" description="WD" evidence="3">
    <location>
        <begin position="23"/>
        <end position="64"/>
    </location>
</feature>
<reference evidence="5 6" key="2">
    <citation type="journal article" date="2016" name="Genome Announc.">
        <title>Draft Genome Sequence of Erythromycin- and Oxytetracycline-Sensitive Nocardia seriolae Strain U-1 (NBRC 110359).</title>
        <authorList>
            <person name="Imajoh M."/>
            <person name="Sukeda M."/>
            <person name="Shimizu M."/>
            <person name="Yamane J."/>
            <person name="Ohnishi K."/>
            <person name="Oshima S."/>
        </authorList>
    </citation>
    <scope>NUCLEOTIDE SEQUENCE [LARGE SCALE GENOMIC DNA]</scope>
    <source>
        <strain evidence="5 6">U-1</strain>
    </source>
</reference>